<feature type="transmembrane region" description="Helical" evidence="7">
    <location>
        <begin position="21"/>
        <end position="42"/>
    </location>
</feature>
<dbReference type="CDD" id="cd06261">
    <property type="entry name" value="TM_PBP2"/>
    <property type="match status" value="1"/>
</dbReference>
<proteinExistence type="inferred from homology"/>
<evidence type="ECO:0000256" key="2">
    <source>
        <dbReference type="ARBA" id="ARBA00022448"/>
    </source>
</evidence>
<dbReference type="InterPro" id="IPR035906">
    <property type="entry name" value="MetI-like_sf"/>
</dbReference>
<keyword evidence="3" id="KW-1003">Cell membrane</keyword>
<dbReference type="GO" id="GO:0005886">
    <property type="term" value="C:plasma membrane"/>
    <property type="evidence" value="ECO:0007669"/>
    <property type="project" value="UniProtKB-SubCell"/>
</dbReference>
<sequence>MNTLFRKKVFLILEQITARGVSVITVVFLLFLWTLITNLKWIDPLFLPTPQSVWAAFLELLHEGYKGSPLGTHIITSLYRLFLSLFYACVTAIPLGILCGYSKYIRAIFDPIIEFYRPLPPLAYYALLVLWFGIDDKSKVALLFLSAFPPLFIATVYSVQRTPLDRIHAALSLGASKWKVLSHVIFPGCLPDIITGLRTAIGVTYSTLVAAEMVAATSGIGWMVLDASKFLRSDIIFVGIILMGFIAMLMDGLIRWIQRYKFPWVGIQD</sequence>
<feature type="transmembrane region" description="Helical" evidence="7">
    <location>
        <begin position="78"/>
        <end position="101"/>
    </location>
</feature>
<evidence type="ECO:0000256" key="1">
    <source>
        <dbReference type="ARBA" id="ARBA00004651"/>
    </source>
</evidence>
<evidence type="ECO:0000256" key="3">
    <source>
        <dbReference type="ARBA" id="ARBA00022475"/>
    </source>
</evidence>
<dbReference type="PROSITE" id="PS50928">
    <property type="entry name" value="ABC_TM1"/>
    <property type="match status" value="1"/>
</dbReference>
<feature type="transmembrane region" description="Helical" evidence="7">
    <location>
        <begin position="203"/>
        <end position="223"/>
    </location>
</feature>
<evidence type="ECO:0000256" key="5">
    <source>
        <dbReference type="ARBA" id="ARBA00022989"/>
    </source>
</evidence>
<evidence type="ECO:0000313" key="10">
    <source>
        <dbReference type="Proteomes" id="UP001057291"/>
    </source>
</evidence>
<evidence type="ECO:0000256" key="4">
    <source>
        <dbReference type="ARBA" id="ARBA00022692"/>
    </source>
</evidence>
<comment type="subcellular location">
    <subcellularLocation>
        <location evidence="1 7">Cell membrane</location>
        <topology evidence="1 7">Multi-pass membrane protein</topology>
    </subcellularLocation>
</comment>
<dbReference type="InterPro" id="IPR000515">
    <property type="entry name" value="MetI-like"/>
</dbReference>
<evidence type="ECO:0000259" key="8">
    <source>
        <dbReference type="PROSITE" id="PS50928"/>
    </source>
</evidence>
<keyword evidence="6 7" id="KW-0472">Membrane</keyword>
<feature type="domain" description="ABC transmembrane type-1" evidence="8">
    <location>
        <begin position="74"/>
        <end position="254"/>
    </location>
</feature>
<gene>
    <name evidence="9" type="ORF">DNHGIG_23950</name>
</gene>
<name>A0AAV4LG84_9BACL</name>
<dbReference type="Pfam" id="PF00528">
    <property type="entry name" value="BPD_transp_1"/>
    <property type="match status" value="1"/>
</dbReference>
<keyword evidence="5 7" id="KW-1133">Transmembrane helix</keyword>
<dbReference type="PANTHER" id="PTHR30151">
    <property type="entry name" value="ALKANE SULFONATE ABC TRANSPORTER-RELATED, MEMBRANE SUBUNIT"/>
    <property type="match status" value="1"/>
</dbReference>
<keyword evidence="10" id="KW-1185">Reference proteome</keyword>
<dbReference type="Gene3D" id="1.10.3720.10">
    <property type="entry name" value="MetI-like"/>
    <property type="match status" value="1"/>
</dbReference>
<evidence type="ECO:0000256" key="6">
    <source>
        <dbReference type="ARBA" id="ARBA00023136"/>
    </source>
</evidence>
<dbReference type="AlphaFoldDB" id="A0AAV4LG84"/>
<dbReference type="GO" id="GO:0010438">
    <property type="term" value="P:cellular response to sulfur starvation"/>
    <property type="evidence" value="ECO:0007669"/>
    <property type="project" value="TreeGrafter"/>
</dbReference>
<dbReference type="EMBL" id="BOQE01000001">
    <property type="protein sequence ID" value="GIM46846.1"/>
    <property type="molecule type" value="Genomic_DNA"/>
</dbReference>
<feature type="transmembrane region" description="Helical" evidence="7">
    <location>
        <begin position="140"/>
        <end position="159"/>
    </location>
</feature>
<feature type="transmembrane region" description="Helical" evidence="7">
    <location>
        <begin position="113"/>
        <end position="134"/>
    </location>
</feature>
<comment type="caution">
    <text evidence="9">The sequence shown here is derived from an EMBL/GenBank/DDBJ whole genome shotgun (WGS) entry which is preliminary data.</text>
</comment>
<keyword evidence="4 7" id="KW-0812">Transmembrane</keyword>
<evidence type="ECO:0000313" key="9">
    <source>
        <dbReference type="EMBL" id="GIM46846.1"/>
    </source>
</evidence>
<organism evidence="9 10">
    <name type="scientific">Collibacillus ludicampi</name>
    <dbReference type="NCBI Taxonomy" id="2771369"/>
    <lineage>
        <taxon>Bacteria</taxon>
        <taxon>Bacillati</taxon>
        <taxon>Bacillota</taxon>
        <taxon>Bacilli</taxon>
        <taxon>Bacillales</taxon>
        <taxon>Alicyclobacillaceae</taxon>
        <taxon>Collibacillus</taxon>
    </lineage>
</organism>
<dbReference type="RefSeq" id="WP_282199895.1">
    <property type="nucleotide sequence ID" value="NZ_BOQE01000001.1"/>
</dbReference>
<accession>A0AAV4LG84</accession>
<keyword evidence="2 7" id="KW-0813">Transport</keyword>
<dbReference type="PANTHER" id="PTHR30151:SF25">
    <property type="entry name" value="TAURINE TRANSPORT SYSTEM PERMEASE PROTEIN TAUC"/>
    <property type="match status" value="1"/>
</dbReference>
<feature type="transmembrane region" description="Helical" evidence="7">
    <location>
        <begin position="235"/>
        <end position="254"/>
    </location>
</feature>
<protein>
    <submittedName>
        <fullName evidence="9">Taurine ABC transporter permease</fullName>
    </submittedName>
</protein>
<comment type="similarity">
    <text evidence="7">Belongs to the binding-protein-dependent transport system permease family.</text>
</comment>
<dbReference type="FunFam" id="1.10.3720.10:FF:000003">
    <property type="entry name" value="Aliphatic sulfonate ABC transporter permease"/>
    <property type="match status" value="1"/>
</dbReference>
<reference evidence="9" key="1">
    <citation type="journal article" date="2023" name="Int. J. Syst. Evol. Microbiol.">
        <title>Collibacillus ludicampi gen. nov., sp. nov., a new soil bacterium of the family Alicyclobacillaceae.</title>
        <authorList>
            <person name="Jojima T."/>
            <person name="Ioku Y."/>
            <person name="Fukuta Y."/>
            <person name="Shirasaka N."/>
            <person name="Matsumura Y."/>
            <person name="Mori M."/>
        </authorList>
    </citation>
    <scope>NUCLEOTIDE SEQUENCE</scope>
    <source>
        <strain evidence="9">TP075</strain>
    </source>
</reference>
<evidence type="ECO:0000256" key="7">
    <source>
        <dbReference type="RuleBase" id="RU363032"/>
    </source>
</evidence>
<dbReference type="Proteomes" id="UP001057291">
    <property type="component" value="Unassembled WGS sequence"/>
</dbReference>
<dbReference type="GO" id="GO:0042918">
    <property type="term" value="P:alkanesulfonate transmembrane transport"/>
    <property type="evidence" value="ECO:0007669"/>
    <property type="project" value="UniProtKB-ARBA"/>
</dbReference>
<dbReference type="SUPFAM" id="SSF161098">
    <property type="entry name" value="MetI-like"/>
    <property type="match status" value="1"/>
</dbReference>